<organism evidence="1 2">
    <name type="scientific">Hymenobacter ginkgonis</name>
    <dbReference type="NCBI Taxonomy" id="2682976"/>
    <lineage>
        <taxon>Bacteria</taxon>
        <taxon>Pseudomonadati</taxon>
        <taxon>Bacteroidota</taxon>
        <taxon>Cytophagia</taxon>
        <taxon>Cytophagales</taxon>
        <taxon>Hymenobacteraceae</taxon>
        <taxon>Hymenobacter</taxon>
    </lineage>
</organism>
<gene>
    <name evidence="1" type="ORF">GO988_15805</name>
</gene>
<dbReference type="EMBL" id="WQKZ01000003">
    <property type="protein sequence ID" value="MVN77796.1"/>
    <property type="molecule type" value="Genomic_DNA"/>
</dbReference>
<dbReference type="Proteomes" id="UP000441336">
    <property type="component" value="Unassembled WGS sequence"/>
</dbReference>
<sequence length="292" mass="30596">MNLTSNALLSSRPRAAGPAALAILYPKVGNVLRVPLRRTRTGGAHGCAQHPERQFIVWFNRMSAARPGFPMQIKSILLITGEPLCPSCHRALARFLSQYQLAGKLRLRSAAPAPCRCGDNCACGTATVSAAVLLDEVLQEGLGETPRRGAQSLPPATGPYRQVSGHHIHQSGAYAARGASAQNNPNHRAALAIAQNGPGFTPAQHDRASAVQRGTNRAAHGHDVDLRAGGVRVRTSGTGTLAAAPSQGFEDLKAYYALLAAGRSPAEALRLVNLSAQQLAAAGAVPVRVPSR</sequence>
<protein>
    <submittedName>
        <fullName evidence="1">Uncharacterized protein</fullName>
    </submittedName>
</protein>
<dbReference type="AlphaFoldDB" id="A0A7K1THL4"/>
<reference evidence="1 2" key="1">
    <citation type="submission" date="2019-12" db="EMBL/GenBank/DDBJ databases">
        <title>Hymenobacter sp. HMF4947 Genome sequencing and assembly.</title>
        <authorList>
            <person name="Kang H."/>
            <person name="Cha I."/>
            <person name="Kim H."/>
            <person name="Joh K."/>
        </authorList>
    </citation>
    <scope>NUCLEOTIDE SEQUENCE [LARGE SCALE GENOMIC DNA]</scope>
    <source>
        <strain evidence="1 2">HMF4947</strain>
    </source>
</reference>
<name>A0A7K1THL4_9BACT</name>
<evidence type="ECO:0000313" key="1">
    <source>
        <dbReference type="EMBL" id="MVN77796.1"/>
    </source>
</evidence>
<comment type="caution">
    <text evidence="1">The sequence shown here is derived from an EMBL/GenBank/DDBJ whole genome shotgun (WGS) entry which is preliminary data.</text>
</comment>
<evidence type="ECO:0000313" key="2">
    <source>
        <dbReference type="Proteomes" id="UP000441336"/>
    </source>
</evidence>
<dbReference type="RefSeq" id="WP_157567155.1">
    <property type="nucleotide sequence ID" value="NZ_WQKZ01000003.1"/>
</dbReference>
<accession>A0A7K1THL4</accession>
<proteinExistence type="predicted"/>
<keyword evidence="2" id="KW-1185">Reference proteome</keyword>